<evidence type="ECO:0000313" key="4">
    <source>
        <dbReference type="Proteomes" id="UP000095662"/>
    </source>
</evidence>
<evidence type="ECO:0000256" key="1">
    <source>
        <dbReference type="ARBA" id="ARBA00023239"/>
    </source>
</evidence>
<dbReference type="AlphaFoldDB" id="A0A174ZG63"/>
<name>A0A174ZG63_9FIRM</name>
<dbReference type="GO" id="GO:0005737">
    <property type="term" value="C:cytoplasm"/>
    <property type="evidence" value="ECO:0007669"/>
    <property type="project" value="TreeGrafter"/>
</dbReference>
<gene>
    <name evidence="3" type="ORF">ERS852540_01252</name>
</gene>
<organism evidence="3 4">
    <name type="scientific">[Eubacterium] siraeum</name>
    <dbReference type="NCBI Taxonomy" id="39492"/>
    <lineage>
        <taxon>Bacteria</taxon>
        <taxon>Bacillati</taxon>
        <taxon>Bacillota</taxon>
        <taxon>Clostridia</taxon>
        <taxon>Eubacteriales</taxon>
        <taxon>Oscillospiraceae</taxon>
        <taxon>Oscillospiraceae incertae sedis</taxon>
    </lineage>
</organism>
<sequence length="265" mass="30561">MYIDFHIHAYADEIADRAVQKLKDTANCNVYTNGRIDDTRQKLKERGIDYGVLLPVATKPTQQTTINNWAKEQNHGNIISFGTVHPDSEELCSELERISSLGLHGVKLHPDYQGHFMFEPCMQRIYEKCGELALPVILHMGYDPISSMTFHAMPADLAEMAKKYPDCTFIGAHMGGMANWERVLYYIKDARNIFFDTAYCAEYMSDEMFMEMFRAYGEDRILFGSDLPWSDPHEEIRMIDRMPISDSAKDKIFYKNAVELLKIDI</sequence>
<feature type="domain" description="Amidohydrolase-related" evidence="2">
    <location>
        <begin position="3"/>
        <end position="262"/>
    </location>
</feature>
<dbReference type="Pfam" id="PF04909">
    <property type="entry name" value="Amidohydro_2"/>
    <property type="match status" value="1"/>
</dbReference>
<dbReference type="GO" id="GO:0019748">
    <property type="term" value="P:secondary metabolic process"/>
    <property type="evidence" value="ECO:0007669"/>
    <property type="project" value="TreeGrafter"/>
</dbReference>
<dbReference type="Gene3D" id="3.20.20.140">
    <property type="entry name" value="Metal-dependent hydrolases"/>
    <property type="match status" value="1"/>
</dbReference>
<dbReference type="InterPro" id="IPR032466">
    <property type="entry name" value="Metal_Hydrolase"/>
</dbReference>
<accession>A0A174ZG63</accession>
<dbReference type="PANTHER" id="PTHR21240:SF28">
    <property type="entry name" value="ISO-OROTATE DECARBOXYLASE (EUROFUNG)"/>
    <property type="match status" value="1"/>
</dbReference>
<dbReference type="InterPro" id="IPR006680">
    <property type="entry name" value="Amidohydro-rel"/>
</dbReference>
<dbReference type="PANTHER" id="PTHR21240">
    <property type="entry name" value="2-AMINO-3-CARBOXYLMUCONATE-6-SEMIALDEHYDE DECARBOXYLASE"/>
    <property type="match status" value="1"/>
</dbReference>
<dbReference type="InterPro" id="IPR032465">
    <property type="entry name" value="ACMSD"/>
</dbReference>
<keyword evidence="3" id="KW-0378">Hydrolase</keyword>
<dbReference type="STRING" id="39492.ERS852540_01252"/>
<protein>
    <submittedName>
        <fullName evidence="3">Predicted metal-dependent hydrolase of the TIM-barrel fold</fullName>
    </submittedName>
</protein>
<evidence type="ECO:0000259" key="2">
    <source>
        <dbReference type="Pfam" id="PF04909"/>
    </source>
</evidence>
<evidence type="ECO:0000313" key="3">
    <source>
        <dbReference type="EMBL" id="CUQ86204.1"/>
    </source>
</evidence>
<dbReference type="GO" id="GO:0016831">
    <property type="term" value="F:carboxy-lyase activity"/>
    <property type="evidence" value="ECO:0007669"/>
    <property type="project" value="InterPro"/>
</dbReference>
<reference evidence="3 4" key="1">
    <citation type="submission" date="2015-09" db="EMBL/GenBank/DDBJ databases">
        <authorList>
            <consortium name="Pathogen Informatics"/>
        </authorList>
    </citation>
    <scope>NUCLEOTIDE SEQUENCE [LARGE SCALE GENOMIC DNA]</scope>
    <source>
        <strain evidence="3 4">2789STDY5834928</strain>
    </source>
</reference>
<dbReference type="SUPFAM" id="SSF51556">
    <property type="entry name" value="Metallo-dependent hydrolases"/>
    <property type="match status" value="1"/>
</dbReference>
<dbReference type="GO" id="GO:0016787">
    <property type="term" value="F:hydrolase activity"/>
    <property type="evidence" value="ECO:0007669"/>
    <property type="project" value="UniProtKB-KW"/>
</dbReference>
<proteinExistence type="predicted"/>
<keyword evidence="1" id="KW-0456">Lyase</keyword>
<dbReference type="Proteomes" id="UP000095662">
    <property type="component" value="Unassembled WGS sequence"/>
</dbReference>
<dbReference type="OrthoDB" id="9771932at2"/>
<dbReference type="EMBL" id="CZBY01000008">
    <property type="protein sequence ID" value="CUQ86204.1"/>
    <property type="molecule type" value="Genomic_DNA"/>
</dbReference>